<name>A0A8H7DTP1_PLEOS</name>
<comment type="caution">
    <text evidence="2">The sequence shown here is derived from an EMBL/GenBank/DDBJ whole genome shotgun (WGS) entry which is preliminary data.</text>
</comment>
<dbReference type="EMBL" id="JACETU010000004">
    <property type="protein sequence ID" value="KAF7430279.1"/>
    <property type="molecule type" value="Genomic_DNA"/>
</dbReference>
<protein>
    <submittedName>
        <fullName evidence="2">Uncharacterized protein</fullName>
    </submittedName>
</protein>
<dbReference type="RefSeq" id="XP_036631557.1">
    <property type="nucleotide sequence ID" value="XM_036775538.1"/>
</dbReference>
<feature type="region of interest" description="Disordered" evidence="1">
    <location>
        <begin position="213"/>
        <end position="235"/>
    </location>
</feature>
<dbReference type="OrthoDB" id="3211860at2759"/>
<dbReference type="AlphaFoldDB" id="A0A8H7DTP1"/>
<feature type="region of interest" description="Disordered" evidence="1">
    <location>
        <begin position="151"/>
        <end position="174"/>
    </location>
</feature>
<sequence>MSCKSRECCPYPDSDIDANERIAYAARDARTLPRPLPTDNESDWIDYTLTPAGHHACRAPYRPKFVCVPCRRVFKPAVVPGNEYVVWGENVGDGDGGGGGGTWVDGARMGWWVAPAGWYSKALEVAWGRVQRDPVRWEEAEMGVRAYHLNRDSGSRMGSGESGEEGREEGETSVEEAIEGVDVEELRKCHPDAWWRPLNERWVRCPGCGAAGQAVGSKFEAPPRGRGRAGGKKSEKAWRRVEERLRAGERFTYCMSRAEEERFLASRAQAQVAMEVTDAYKPRAGVDVEVVLEEVEEVGHHRAVPGKEARETGNEGF</sequence>
<evidence type="ECO:0000313" key="3">
    <source>
        <dbReference type="Proteomes" id="UP000623687"/>
    </source>
</evidence>
<evidence type="ECO:0000313" key="2">
    <source>
        <dbReference type="EMBL" id="KAF7430279.1"/>
    </source>
</evidence>
<gene>
    <name evidence="2" type="ORF">PC9H_005983</name>
</gene>
<dbReference type="Proteomes" id="UP000623687">
    <property type="component" value="Unassembled WGS sequence"/>
</dbReference>
<keyword evidence="3" id="KW-1185">Reference proteome</keyword>
<dbReference type="GeneID" id="59375801"/>
<feature type="compositionally biased region" description="Acidic residues" evidence="1">
    <location>
        <begin position="162"/>
        <end position="174"/>
    </location>
</feature>
<evidence type="ECO:0000256" key="1">
    <source>
        <dbReference type="SAM" id="MobiDB-lite"/>
    </source>
</evidence>
<proteinExistence type="predicted"/>
<accession>A0A8H7DTP1</accession>
<dbReference type="VEuPathDB" id="FungiDB:PC9H_005983"/>
<organism evidence="2 3">
    <name type="scientific">Pleurotus ostreatus</name>
    <name type="common">Oyster mushroom</name>
    <name type="synonym">White-rot fungus</name>
    <dbReference type="NCBI Taxonomy" id="5322"/>
    <lineage>
        <taxon>Eukaryota</taxon>
        <taxon>Fungi</taxon>
        <taxon>Dikarya</taxon>
        <taxon>Basidiomycota</taxon>
        <taxon>Agaricomycotina</taxon>
        <taxon>Agaricomycetes</taxon>
        <taxon>Agaricomycetidae</taxon>
        <taxon>Agaricales</taxon>
        <taxon>Pleurotineae</taxon>
        <taxon>Pleurotaceae</taxon>
        <taxon>Pleurotus</taxon>
    </lineage>
</organism>
<reference evidence="2" key="1">
    <citation type="submission" date="2019-07" db="EMBL/GenBank/DDBJ databases">
        <authorList>
            <person name="Palmer J.M."/>
        </authorList>
    </citation>
    <scope>NUCLEOTIDE SEQUENCE</scope>
    <source>
        <strain evidence="2">PC9</strain>
    </source>
</reference>